<protein>
    <submittedName>
        <fullName evidence="1">Uncharacterized protein</fullName>
    </submittedName>
</protein>
<gene>
    <name evidence="1" type="ORF">GCM10022380_82510</name>
</gene>
<reference evidence="2" key="1">
    <citation type="journal article" date="2019" name="Int. J. Syst. Evol. Microbiol.">
        <title>The Global Catalogue of Microorganisms (GCM) 10K type strain sequencing project: providing services to taxonomists for standard genome sequencing and annotation.</title>
        <authorList>
            <consortium name="The Broad Institute Genomics Platform"/>
            <consortium name="The Broad Institute Genome Sequencing Center for Infectious Disease"/>
            <person name="Wu L."/>
            <person name="Ma J."/>
        </authorList>
    </citation>
    <scope>NUCLEOTIDE SEQUENCE [LARGE SCALE GENOMIC DNA]</scope>
    <source>
        <strain evidence="2">JCM 17017</strain>
    </source>
</reference>
<proteinExistence type="predicted"/>
<name>A0ABP7JR46_9PSEU</name>
<dbReference type="EMBL" id="BAABCM010000020">
    <property type="protein sequence ID" value="GAA3852110.1"/>
    <property type="molecule type" value="Genomic_DNA"/>
</dbReference>
<organism evidence="1 2">
    <name type="scientific">Amycolatopsis tucumanensis</name>
    <dbReference type="NCBI Taxonomy" id="401106"/>
    <lineage>
        <taxon>Bacteria</taxon>
        <taxon>Bacillati</taxon>
        <taxon>Actinomycetota</taxon>
        <taxon>Actinomycetes</taxon>
        <taxon>Pseudonocardiales</taxon>
        <taxon>Pseudonocardiaceae</taxon>
        <taxon>Amycolatopsis</taxon>
    </lineage>
</organism>
<comment type="caution">
    <text evidence="1">The sequence shown here is derived from an EMBL/GenBank/DDBJ whole genome shotgun (WGS) entry which is preliminary data.</text>
</comment>
<dbReference type="Proteomes" id="UP001501624">
    <property type="component" value="Unassembled WGS sequence"/>
</dbReference>
<evidence type="ECO:0000313" key="1">
    <source>
        <dbReference type="EMBL" id="GAA3852110.1"/>
    </source>
</evidence>
<evidence type="ECO:0000313" key="2">
    <source>
        <dbReference type="Proteomes" id="UP001501624"/>
    </source>
</evidence>
<accession>A0ABP7JR46</accession>
<sequence>MNRYCPAVANDDYKLFRVTVRPPPWDEEPVRHIVEARNAQEAAKPFPRNSVINVERYSGVKQPTIRVEPEPSRAGRVIVWSAQQLWRGTKAAGRGARVAWRWASNKDAR</sequence>
<keyword evidence="2" id="KW-1185">Reference proteome</keyword>